<dbReference type="OrthoDB" id="9983560at2759"/>
<dbReference type="GO" id="GO:0071949">
    <property type="term" value="F:FAD binding"/>
    <property type="evidence" value="ECO:0007669"/>
    <property type="project" value="InterPro"/>
</dbReference>
<dbReference type="PANTHER" id="PTHR13878">
    <property type="entry name" value="GULONOLACTONE OXIDASE"/>
    <property type="match status" value="1"/>
</dbReference>
<dbReference type="STRING" id="158607.A0A2P5HQ72"/>
<evidence type="ECO:0000256" key="3">
    <source>
        <dbReference type="SAM" id="SignalP"/>
    </source>
</evidence>
<organism evidence="5 6">
    <name type="scientific">Diaporthe helianthi</name>
    <dbReference type="NCBI Taxonomy" id="158607"/>
    <lineage>
        <taxon>Eukaryota</taxon>
        <taxon>Fungi</taxon>
        <taxon>Dikarya</taxon>
        <taxon>Ascomycota</taxon>
        <taxon>Pezizomycotina</taxon>
        <taxon>Sordariomycetes</taxon>
        <taxon>Sordariomycetidae</taxon>
        <taxon>Diaporthales</taxon>
        <taxon>Diaporthaceae</taxon>
        <taxon>Diaporthe</taxon>
    </lineage>
</organism>
<feature type="signal peptide" evidence="3">
    <location>
        <begin position="1"/>
        <end position="20"/>
    </location>
</feature>
<name>A0A2P5HQ72_DIAHE</name>
<keyword evidence="2" id="KW-0560">Oxidoreductase</keyword>
<keyword evidence="6" id="KW-1185">Reference proteome</keyword>
<dbReference type="EMBL" id="MAVT02001005">
    <property type="protein sequence ID" value="POS72413.1"/>
    <property type="molecule type" value="Genomic_DNA"/>
</dbReference>
<proteinExistence type="inferred from homology"/>
<sequence length="645" mass="70380">MAKLLGFLGLLLASNSGVSSLSLSSAATRSINTNNLFAEEAVQLTDESLIELGSALHEQSIGLDHDTFDKVFGFSKDAPVTKRSAGDCKTYAGDYSWPDQLVWFAFDFLLGSALLEVPPIASPCYSNWDNYDEALCASISKGFTDSHLHMDHPSSIMSPFYQGATCMPTEGAPANCTLGGFPYYVVNATNVAQIQLAINLARNLDLRLVIKNTGHDFAGKSAGEGALSIWTHNLKGLQYIPSYSSNSYNGPAFKMGSGIQTFELYSAAREHGVTVVGGEGETVGVAGGYIQGGGHSPLASVYGLGSDQALAFHVVTADGRFLTASDEENSDLFWALRGGGGSTFGVVTSVTVKAYPKIGVTTSNFTLTTGDDLDSETFWQAMRLFWNHFPELADAGAYSYFRIYAIGPDAYYFGMTPFFTPNMTVEEHNALLQPWIDELSALNVSLTWLSEPAYYDDFYDAWEQAFPLETVGLAAGRIASRLFPRENWEDTTLMDENWATVKNTTEHGFYFTGFNMKNELHPGNTASSVNPAWRTSLLHAITAVAWAGPTSPEEILALSSTMTYGCMEQWRAVTPGSGSYLGESDSAEPNWQQSFWGSNYEQLLSIKQKYDHNDLFYAHNAVGSENWKVETDNGLPTQNGRLCRV</sequence>
<dbReference type="Proteomes" id="UP000094444">
    <property type="component" value="Unassembled WGS sequence"/>
</dbReference>
<dbReference type="InterPro" id="IPR016166">
    <property type="entry name" value="FAD-bd_PCMH"/>
</dbReference>
<dbReference type="InterPro" id="IPR036318">
    <property type="entry name" value="FAD-bd_PCMH-like_sf"/>
</dbReference>
<dbReference type="GO" id="GO:0016491">
    <property type="term" value="F:oxidoreductase activity"/>
    <property type="evidence" value="ECO:0007669"/>
    <property type="project" value="UniProtKB-KW"/>
</dbReference>
<dbReference type="InterPro" id="IPR012951">
    <property type="entry name" value="BBE"/>
</dbReference>
<dbReference type="InterPro" id="IPR050432">
    <property type="entry name" value="FAD-linked_Oxidoreductases_BP"/>
</dbReference>
<protein>
    <submittedName>
        <fullName evidence="5">FAD binding domain-containing protein</fullName>
    </submittedName>
</protein>
<evidence type="ECO:0000259" key="4">
    <source>
        <dbReference type="PROSITE" id="PS51387"/>
    </source>
</evidence>
<evidence type="ECO:0000256" key="2">
    <source>
        <dbReference type="ARBA" id="ARBA00023002"/>
    </source>
</evidence>
<comment type="caution">
    <text evidence="5">The sequence shown here is derived from an EMBL/GenBank/DDBJ whole genome shotgun (WGS) entry which is preliminary data.</text>
</comment>
<reference evidence="5" key="1">
    <citation type="submission" date="2017-09" db="EMBL/GenBank/DDBJ databases">
        <title>Polyketide synthases of a Diaporthe helianthi virulent isolate.</title>
        <authorList>
            <person name="Baroncelli R."/>
        </authorList>
    </citation>
    <scope>NUCLEOTIDE SEQUENCE [LARGE SCALE GENOMIC DNA]</scope>
    <source>
        <strain evidence="5">7/96</strain>
    </source>
</reference>
<dbReference type="Pfam" id="PF08031">
    <property type="entry name" value="BBE"/>
    <property type="match status" value="1"/>
</dbReference>
<dbReference type="InterPro" id="IPR016169">
    <property type="entry name" value="FAD-bd_PCMH_sub2"/>
</dbReference>
<feature type="domain" description="FAD-binding PCMH-type" evidence="4">
    <location>
        <begin position="178"/>
        <end position="357"/>
    </location>
</feature>
<dbReference type="Gene3D" id="3.30.465.10">
    <property type="match status" value="2"/>
</dbReference>
<dbReference type="AlphaFoldDB" id="A0A2P5HQ72"/>
<gene>
    <name evidence="5" type="ORF">DHEL01_v209194</name>
</gene>
<evidence type="ECO:0000313" key="6">
    <source>
        <dbReference type="Proteomes" id="UP000094444"/>
    </source>
</evidence>
<dbReference type="PROSITE" id="PS51387">
    <property type="entry name" value="FAD_PCMH"/>
    <property type="match status" value="1"/>
</dbReference>
<dbReference type="InParanoid" id="A0A2P5HQ72"/>
<dbReference type="PANTHER" id="PTHR13878:SF91">
    <property type="entry name" value="FAD BINDING DOMAIN PROTEIN (AFU_ORTHOLOGUE AFUA_6G12070)-RELATED"/>
    <property type="match status" value="1"/>
</dbReference>
<evidence type="ECO:0000256" key="1">
    <source>
        <dbReference type="ARBA" id="ARBA00005466"/>
    </source>
</evidence>
<keyword evidence="3" id="KW-0732">Signal</keyword>
<dbReference type="Pfam" id="PF01565">
    <property type="entry name" value="FAD_binding_4"/>
    <property type="match status" value="1"/>
</dbReference>
<dbReference type="SUPFAM" id="SSF56176">
    <property type="entry name" value="FAD-binding/transporter-associated domain-like"/>
    <property type="match status" value="1"/>
</dbReference>
<dbReference type="InterPro" id="IPR006094">
    <property type="entry name" value="Oxid_FAD_bind_N"/>
</dbReference>
<comment type="similarity">
    <text evidence="1">Belongs to the oxygen-dependent FAD-linked oxidoreductase family.</text>
</comment>
<accession>A0A2P5HQ72</accession>
<evidence type="ECO:0000313" key="5">
    <source>
        <dbReference type="EMBL" id="POS72413.1"/>
    </source>
</evidence>
<feature type="chain" id="PRO_5015113020" evidence="3">
    <location>
        <begin position="21"/>
        <end position="645"/>
    </location>
</feature>